<sequence>MANSDLTFRGGRNIAMKLPPHQYEATIKFYRDTLGLEVKQTSENSHAVDYGPIRLWLDRCVKTSQAELWLDIGTNDTKAAARHLAQKDVVRCDAIEELPQNFDGYWITSPAGVVHIVSGYEDSGAI</sequence>
<evidence type="ECO:0000313" key="1">
    <source>
        <dbReference type="EMBL" id="MBK1868643.1"/>
    </source>
</evidence>
<comment type="caution">
    <text evidence="1">The sequence shown here is derived from an EMBL/GenBank/DDBJ whole genome shotgun (WGS) entry which is preliminary data.</text>
</comment>
<gene>
    <name evidence="1" type="ORF">JHL16_19970</name>
</gene>
<reference evidence="1" key="1">
    <citation type="submission" date="2021-01" db="EMBL/GenBank/DDBJ databases">
        <authorList>
            <person name="Sun Q."/>
        </authorList>
    </citation>
    <scope>NUCLEOTIDE SEQUENCE</scope>
    <source>
        <strain evidence="1">YIM B02566</strain>
    </source>
</reference>
<organism evidence="1 2">
    <name type="scientific">Taklimakanibacter albus</name>
    <dbReference type="NCBI Taxonomy" id="2800327"/>
    <lineage>
        <taxon>Bacteria</taxon>
        <taxon>Pseudomonadati</taxon>
        <taxon>Pseudomonadota</taxon>
        <taxon>Alphaproteobacteria</taxon>
        <taxon>Hyphomicrobiales</taxon>
        <taxon>Aestuariivirgaceae</taxon>
        <taxon>Taklimakanibacter</taxon>
    </lineage>
</organism>
<keyword evidence="2" id="KW-1185">Reference proteome</keyword>
<dbReference type="Proteomes" id="UP000616151">
    <property type="component" value="Unassembled WGS sequence"/>
</dbReference>
<accession>A0ACC5R8D5</accession>
<proteinExistence type="predicted"/>
<name>A0ACC5R8D5_9HYPH</name>
<protein>
    <submittedName>
        <fullName evidence="1">Uncharacterized protein</fullName>
    </submittedName>
</protein>
<evidence type="ECO:0000313" key="2">
    <source>
        <dbReference type="Proteomes" id="UP000616151"/>
    </source>
</evidence>
<dbReference type="EMBL" id="JAENHL010000007">
    <property type="protein sequence ID" value="MBK1868643.1"/>
    <property type="molecule type" value="Genomic_DNA"/>
</dbReference>